<reference evidence="1 2" key="1">
    <citation type="submission" date="2019-05" db="EMBL/GenBank/DDBJ databases">
        <title>Another draft genome of Portunus trituberculatus and its Hox gene families provides insights of decapod evolution.</title>
        <authorList>
            <person name="Jeong J.-H."/>
            <person name="Song I."/>
            <person name="Kim S."/>
            <person name="Choi T."/>
            <person name="Kim D."/>
            <person name="Ryu S."/>
            <person name="Kim W."/>
        </authorList>
    </citation>
    <scope>NUCLEOTIDE SEQUENCE [LARGE SCALE GENOMIC DNA]</scope>
    <source>
        <tissue evidence="1">Muscle</tissue>
    </source>
</reference>
<sequence length="108" mass="12490">MTKTSLSRRLTRHLKNEAIHEHYNKHYQRAPTRHDLVTGTTALDKEKEKLRLTLLEATYIVQKKLSMNHQTRDLQVLPTLKRVNALTTIQSQDPLNNPNADLSITIPI</sequence>
<evidence type="ECO:0000313" key="1">
    <source>
        <dbReference type="EMBL" id="MPC47529.1"/>
    </source>
</evidence>
<gene>
    <name evidence="1" type="ORF">E2C01_041278</name>
</gene>
<evidence type="ECO:0000313" key="2">
    <source>
        <dbReference type="Proteomes" id="UP000324222"/>
    </source>
</evidence>
<keyword evidence="2" id="KW-1185">Reference proteome</keyword>
<dbReference type="EMBL" id="VSRR010007788">
    <property type="protein sequence ID" value="MPC47529.1"/>
    <property type="molecule type" value="Genomic_DNA"/>
</dbReference>
<organism evidence="1 2">
    <name type="scientific">Portunus trituberculatus</name>
    <name type="common">Swimming crab</name>
    <name type="synonym">Neptunus trituberculatus</name>
    <dbReference type="NCBI Taxonomy" id="210409"/>
    <lineage>
        <taxon>Eukaryota</taxon>
        <taxon>Metazoa</taxon>
        <taxon>Ecdysozoa</taxon>
        <taxon>Arthropoda</taxon>
        <taxon>Crustacea</taxon>
        <taxon>Multicrustacea</taxon>
        <taxon>Malacostraca</taxon>
        <taxon>Eumalacostraca</taxon>
        <taxon>Eucarida</taxon>
        <taxon>Decapoda</taxon>
        <taxon>Pleocyemata</taxon>
        <taxon>Brachyura</taxon>
        <taxon>Eubrachyura</taxon>
        <taxon>Portunoidea</taxon>
        <taxon>Portunidae</taxon>
        <taxon>Portuninae</taxon>
        <taxon>Portunus</taxon>
    </lineage>
</organism>
<protein>
    <submittedName>
        <fullName evidence="1">Uncharacterized protein</fullName>
    </submittedName>
</protein>
<name>A0A5B7FQI4_PORTR</name>
<dbReference type="Proteomes" id="UP000324222">
    <property type="component" value="Unassembled WGS sequence"/>
</dbReference>
<comment type="caution">
    <text evidence="1">The sequence shown here is derived from an EMBL/GenBank/DDBJ whole genome shotgun (WGS) entry which is preliminary data.</text>
</comment>
<dbReference type="AlphaFoldDB" id="A0A5B7FQI4"/>
<proteinExistence type="predicted"/>
<accession>A0A5B7FQI4</accession>